<feature type="domain" description="Rhodanese" evidence="1">
    <location>
        <begin position="154"/>
        <end position="242"/>
    </location>
</feature>
<dbReference type="AlphaFoldDB" id="A0A382P4F5"/>
<name>A0A382P4F5_9ZZZZ</name>
<dbReference type="SMART" id="SM00450">
    <property type="entry name" value="RHOD"/>
    <property type="match status" value="2"/>
</dbReference>
<dbReference type="EMBL" id="UINC01104528">
    <property type="protein sequence ID" value="SVC67740.1"/>
    <property type="molecule type" value="Genomic_DNA"/>
</dbReference>
<dbReference type="InterPro" id="IPR001763">
    <property type="entry name" value="Rhodanese-like_dom"/>
</dbReference>
<reference evidence="2" key="1">
    <citation type="submission" date="2018-05" db="EMBL/GenBank/DDBJ databases">
        <authorList>
            <person name="Lanie J.A."/>
            <person name="Ng W.-L."/>
            <person name="Kazmierczak K.M."/>
            <person name="Andrzejewski T.M."/>
            <person name="Davidsen T.M."/>
            <person name="Wayne K.J."/>
            <person name="Tettelin H."/>
            <person name="Glass J.I."/>
            <person name="Rusch D."/>
            <person name="Podicherti R."/>
            <person name="Tsui H.-C.T."/>
            <person name="Winkler M.E."/>
        </authorList>
    </citation>
    <scope>NUCLEOTIDE SEQUENCE</scope>
</reference>
<dbReference type="Pfam" id="PF00581">
    <property type="entry name" value="Rhodanese"/>
    <property type="match status" value="2"/>
</dbReference>
<proteinExistence type="predicted"/>
<accession>A0A382P4F5</accession>
<gene>
    <name evidence="2" type="ORF">METZ01_LOCUS320594</name>
</gene>
<dbReference type="GO" id="GO:0004792">
    <property type="term" value="F:thiosulfate-cyanide sulfurtransferase activity"/>
    <property type="evidence" value="ECO:0007669"/>
    <property type="project" value="TreeGrafter"/>
</dbReference>
<sequence>APPVSESGLKRAQAMAASVSQRFGVRKITPPELSMFQDEVGERSLFLLDVRSAEEFEAGHLPGSRSAPGGQLVQATDEYVAVRNARLVLIDDTGVRAVMTASWLIQMGWEAVYVLEGGLQSSDLETGTAEGRVLGLGGLSVSVLSPLQLDRLLGDDGTVVFDLADSLEFKAGHIPGARRAARLGFSAALEGLPVGSQVVVTSVDGVLAQLTVAELVPVAGTTVSVLDGGLQAWRAAGFALAEGDDPEAGELAEDVWYRPYDRTDGIEEAMQAYLTWEVALVEQVERDGTTRFLRFDP</sequence>
<dbReference type="PANTHER" id="PTHR44086:SF10">
    <property type="entry name" value="THIOSULFATE SULFURTRANSFERASE_RHODANESE-LIKE DOMAIN-CONTAINING PROTEIN 3"/>
    <property type="match status" value="1"/>
</dbReference>
<evidence type="ECO:0000313" key="2">
    <source>
        <dbReference type="EMBL" id="SVC67740.1"/>
    </source>
</evidence>
<dbReference type="InterPro" id="IPR036873">
    <property type="entry name" value="Rhodanese-like_dom_sf"/>
</dbReference>
<dbReference type="SUPFAM" id="SSF52821">
    <property type="entry name" value="Rhodanese/Cell cycle control phosphatase"/>
    <property type="match status" value="2"/>
</dbReference>
<feature type="non-terminal residue" evidence="2">
    <location>
        <position position="1"/>
    </location>
</feature>
<evidence type="ECO:0000259" key="1">
    <source>
        <dbReference type="PROSITE" id="PS50206"/>
    </source>
</evidence>
<protein>
    <recommendedName>
        <fullName evidence="1">Rhodanese domain-containing protein</fullName>
    </recommendedName>
</protein>
<dbReference type="PANTHER" id="PTHR44086">
    <property type="entry name" value="THIOSULFATE SULFURTRANSFERASE RDL2, MITOCHONDRIAL-RELATED"/>
    <property type="match status" value="1"/>
</dbReference>
<dbReference type="PROSITE" id="PS50206">
    <property type="entry name" value="RHODANESE_3"/>
    <property type="match status" value="2"/>
</dbReference>
<dbReference type="Gene3D" id="3.40.250.10">
    <property type="entry name" value="Rhodanese-like domain"/>
    <property type="match status" value="2"/>
</dbReference>
<feature type="domain" description="Rhodanese" evidence="1">
    <location>
        <begin position="41"/>
        <end position="128"/>
    </location>
</feature>
<organism evidence="2">
    <name type="scientific">marine metagenome</name>
    <dbReference type="NCBI Taxonomy" id="408172"/>
    <lineage>
        <taxon>unclassified sequences</taxon>
        <taxon>metagenomes</taxon>
        <taxon>ecological metagenomes</taxon>
    </lineage>
</organism>